<reference evidence="5 6" key="1">
    <citation type="submission" date="2013-08" db="EMBL/GenBank/DDBJ databases">
        <authorList>
            <person name="Durkin A.S."/>
            <person name="Haft D.R."/>
            <person name="McCorrison J."/>
            <person name="Torralba M."/>
            <person name="Gillis M."/>
            <person name="Haft D.H."/>
            <person name="Methe B."/>
            <person name="Sutton G."/>
            <person name="Nelson K.E."/>
        </authorList>
    </citation>
    <scope>NUCLEOTIDE SEQUENCE [LARGE SCALE GENOMIC DNA]</scope>
    <source>
        <strain evidence="5 6">F0067</strain>
    </source>
</reference>
<dbReference type="Proteomes" id="UP000016648">
    <property type="component" value="Unassembled WGS sequence"/>
</dbReference>
<dbReference type="PROSITE" id="PS01124">
    <property type="entry name" value="HTH_ARAC_FAMILY_2"/>
    <property type="match status" value="1"/>
</dbReference>
<dbReference type="Pfam" id="PF12833">
    <property type="entry name" value="HTH_18"/>
    <property type="match status" value="1"/>
</dbReference>
<keyword evidence="6" id="KW-1185">Reference proteome</keyword>
<keyword evidence="1" id="KW-0805">Transcription regulation</keyword>
<dbReference type="PATRIC" id="fig|1115809.3.peg.754"/>
<dbReference type="PRINTS" id="PR00032">
    <property type="entry name" value="HTHARAC"/>
</dbReference>
<dbReference type="EMBL" id="AWEY01000008">
    <property type="protein sequence ID" value="ERK39916.1"/>
    <property type="molecule type" value="Genomic_DNA"/>
</dbReference>
<keyword evidence="3" id="KW-0804">Transcription</keyword>
<comment type="caution">
    <text evidence="5">The sequence shown here is derived from an EMBL/GenBank/DDBJ whole genome shotgun (WGS) entry which is preliminary data.</text>
</comment>
<keyword evidence="2 5" id="KW-0238">DNA-binding</keyword>
<dbReference type="SUPFAM" id="SSF46689">
    <property type="entry name" value="Homeodomain-like"/>
    <property type="match status" value="1"/>
</dbReference>
<dbReference type="InterPro" id="IPR018060">
    <property type="entry name" value="HTH_AraC"/>
</dbReference>
<proteinExistence type="predicted"/>
<evidence type="ECO:0000256" key="2">
    <source>
        <dbReference type="ARBA" id="ARBA00023125"/>
    </source>
</evidence>
<dbReference type="Gene3D" id="1.10.10.60">
    <property type="entry name" value="Homeodomain-like"/>
    <property type="match status" value="1"/>
</dbReference>
<dbReference type="PANTHER" id="PTHR43280">
    <property type="entry name" value="ARAC-FAMILY TRANSCRIPTIONAL REGULATOR"/>
    <property type="match status" value="1"/>
</dbReference>
<dbReference type="RefSeq" id="WP_021589045.1">
    <property type="nucleotide sequence ID" value="NZ_AWEY01000008.1"/>
</dbReference>
<organism evidence="5 6">
    <name type="scientific">Segatella baroniae F0067</name>
    <dbReference type="NCBI Taxonomy" id="1115809"/>
    <lineage>
        <taxon>Bacteria</taxon>
        <taxon>Pseudomonadati</taxon>
        <taxon>Bacteroidota</taxon>
        <taxon>Bacteroidia</taxon>
        <taxon>Bacteroidales</taxon>
        <taxon>Prevotellaceae</taxon>
        <taxon>Segatella</taxon>
    </lineage>
</organism>
<dbReference type="GO" id="GO:0003700">
    <property type="term" value="F:DNA-binding transcription factor activity"/>
    <property type="evidence" value="ECO:0007669"/>
    <property type="project" value="InterPro"/>
</dbReference>
<protein>
    <submittedName>
        <fullName evidence="5">DNA-binding helix-turn-helix protein</fullName>
    </submittedName>
</protein>
<dbReference type="InterPro" id="IPR009057">
    <property type="entry name" value="Homeodomain-like_sf"/>
</dbReference>
<dbReference type="PANTHER" id="PTHR43280:SF32">
    <property type="entry name" value="TRANSCRIPTIONAL REGULATORY PROTEIN"/>
    <property type="match status" value="1"/>
</dbReference>
<dbReference type="AlphaFoldDB" id="U2P6Y7"/>
<evidence type="ECO:0000313" key="5">
    <source>
        <dbReference type="EMBL" id="ERK39916.1"/>
    </source>
</evidence>
<dbReference type="SMART" id="SM00342">
    <property type="entry name" value="HTH_ARAC"/>
    <property type="match status" value="1"/>
</dbReference>
<sequence length="127" mass="14691">MEKEEWIVQNPADVDLDWACRDEDLVVIGDVKQLDTPAIERIQMNLLAICLHEDLTMICKKNSGKTANEWIREYTLAAITHELRNTELSVKGISNKTGFSNMSFFSRYVKQHLGCTPMEYRDKQPKE</sequence>
<evidence type="ECO:0000256" key="1">
    <source>
        <dbReference type="ARBA" id="ARBA00023015"/>
    </source>
</evidence>
<gene>
    <name evidence="5" type="ORF">HMPREF9135_0274</name>
</gene>
<dbReference type="InterPro" id="IPR020449">
    <property type="entry name" value="Tscrpt_reg_AraC-type_HTH"/>
</dbReference>
<evidence type="ECO:0000256" key="3">
    <source>
        <dbReference type="ARBA" id="ARBA00023163"/>
    </source>
</evidence>
<dbReference type="GO" id="GO:0043565">
    <property type="term" value="F:sequence-specific DNA binding"/>
    <property type="evidence" value="ECO:0007669"/>
    <property type="project" value="InterPro"/>
</dbReference>
<feature type="domain" description="HTH araC/xylS-type" evidence="4">
    <location>
        <begin position="55"/>
        <end position="123"/>
    </location>
</feature>
<evidence type="ECO:0000313" key="6">
    <source>
        <dbReference type="Proteomes" id="UP000016648"/>
    </source>
</evidence>
<accession>U2P6Y7</accession>
<evidence type="ECO:0000259" key="4">
    <source>
        <dbReference type="PROSITE" id="PS01124"/>
    </source>
</evidence>
<name>U2P6Y7_9BACT</name>